<dbReference type="InterPro" id="IPR016071">
    <property type="entry name" value="Staphylococal_nuclease_OB-fold"/>
</dbReference>
<comment type="caution">
    <text evidence="2">The sequence shown here is derived from an EMBL/GenBank/DDBJ whole genome shotgun (WGS) entry which is preliminary data.</text>
</comment>
<feature type="domain" description="TNase-like" evidence="1">
    <location>
        <begin position="2"/>
        <end position="77"/>
    </location>
</feature>
<keyword evidence="3" id="KW-1185">Reference proteome</keyword>
<evidence type="ECO:0000259" key="1">
    <source>
        <dbReference type="Pfam" id="PF00565"/>
    </source>
</evidence>
<dbReference type="SUPFAM" id="SSF50199">
    <property type="entry name" value="Staphylococcal nuclease"/>
    <property type="match status" value="1"/>
</dbReference>
<reference evidence="2 3" key="1">
    <citation type="submission" date="2015-03" db="EMBL/GenBank/DDBJ databases">
        <title>Genome sequencing of Methylobacterium variabile DSM 16961.</title>
        <authorList>
            <person name="Chaudhry V."/>
            <person name="Patil P.B."/>
        </authorList>
    </citation>
    <scope>NUCLEOTIDE SEQUENCE [LARGE SCALE GENOMIC DNA]</scope>
    <source>
        <strain evidence="2 3">DSM 16961</strain>
    </source>
</reference>
<dbReference type="EMBL" id="LABY01000166">
    <property type="protein sequence ID" value="KMO32897.1"/>
    <property type="molecule type" value="Genomic_DNA"/>
</dbReference>
<dbReference type="Proteomes" id="UP000035955">
    <property type="component" value="Unassembled WGS sequence"/>
</dbReference>
<evidence type="ECO:0000313" key="2">
    <source>
        <dbReference type="EMBL" id="KMO32897.1"/>
    </source>
</evidence>
<dbReference type="Gene3D" id="2.40.50.90">
    <property type="match status" value="1"/>
</dbReference>
<evidence type="ECO:0000313" key="3">
    <source>
        <dbReference type="Proteomes" id="UP000035955"/>
    </source>
</evidence>
<name>A0A0J6SGQ9_9HYPH</name>
<proteinExistence type="predicted"/>
<dbReference type="AlphaFoldDB" id="A0A0J6SGQ9"/>
<accession>A0A0J6SGQ9</accession>
<protein>
    <recommendedName>
        <fullName evidence="1">TNase-like domain-containing protein</fullName>
    </recommendedName>
</protein>
<dbReference type="Pfam" id="PF00565">
    <property type="entry name" value="SNase"/>
    <property type="match status" value="1"/>
</dbReference>
<dbReference type="PATRIC" id="fig|298794.3.peg.1944"/>
<organism evidence="2 3">
    <name type="scientific">Methylobacterium variabile</name>
    <dbReference type="NCBI Taxonomy" id="298794"/>
    <lineage>
        <taxon>Bacteria</taxon>
        <taxon>Pseudomonadati</taxon>
        <taxon>Pseudomonadota</taxon>
        <taxon>Alphaproteobacteria</taxon>
        <taxon>Hyphomicrobiales</taxon>
        <taxon>Methylobacteriaceae</taxon>
        <taxon>Methylobacterium</taxon>
    </lineage>
</organism>
<gene>
    <name evidence="2" type="ORF">VQ02_22600</name>
</gene>
<sequence>MRLVEPDAPEISKPRCNTELAKGLLASGSLRQLLEGPVRIERSGRTDRYRRTLASIVAPAGNVADILIREGLAIPYKPGFDAYQQRAAHWCPEQGRGPTSPTQAGERS</sequence>
<dbReference type="InterPro" id="IPR035437">
    <property type="entry name" value="SNase_OB-fold_sf"/>
</dbReference>